<dbReference type="OrthoDB" id="176168at2"/>
<proteinExistence type="inferred from homology"/>
<feature type="domain" description="DUF5110" evidence="5">
    <location>
        <begin position="703"/>
        <end position="767"/>
    </location>
</feature>
<dbReference type="GO" id="GO:0030246">
    <property type="term" value="F:carbohydrate binding"/>
    <property type="evidence" value="ECO:0007669"/>
    <property type="project" value="InterPro"/>
</dbReference>
<evidence type="ECO:0000313" key="7">
    <source>
        <dbReference type="EMBL" id="EKU93897.1"/>
    </source>
</evidence>
<dbReference type="CDD" id="cd06599">
    <property type="entry name" value="GH31_glycosidase_Aec37"/>
    <property type="match status" value="1"/>
</dbReference>
<dbReference type="SUPFAM" id="SSF74650">
    <property type="entry name" value="Galactose mutarotase-like"/>
    <property type="match status" value="1"/>
</dbReference>
<dbReference type="CDD" id="cd14752">
    <property type="entry name" value="GH31_N"/>
    <property type="match status" value="1"/>
</dbReference>
<name>K9ESJ6_9LACT</name>
<dbReference type="InterPro" id="IPR033403">
    <property type="entry name" value="DUF5110"/>
</dbReference>
<sequence length="833" mass="95907">MDICKDVKLVEKMESYYKITTNSIQLRLWFLTDDIIRIRAGFDQDFVEESYSLVTTAWDDDMDNFMGKSRNRIECAESTLTEVKGYYLITGNKLTVKIWKSPFIIEVKDEDNTMIHRDIPQLAYVKDNNNRRSHTHEIFDGDHFYGFGETTGKLDKYEDLILIGQTDAMGYNPIKRNPLYKHIPFYIKLNENHKKAVGYYYHGTYRSEFNVGQSHSNYWPAQNRYRTDGGDIDLFLIAGPKVREVIERYTDLTGKSTLLPKYALGYLGSSMYYAELPKNADDSIEEFVKTTKEHDIPIDGFQLSSGYSNIETKNGLKRCVFEWNKDRFSDPEHFFEIINEKNVSVSPNVKPGILLEHPLFEEMKNKDMFVQNSTSSQPSVASWWGGPGAYVDFTKKSARDNWKEMLKENILKKGTTSIWNDNCEYDGIIDDDSKVSFEGKGAKIEKARPVMANIMCQITEEAINEIYQDQRPFIVCRGGQSGIQRFAQTWAGDNYTDWKTLKYNISTILGMGLSGVANNGCDIAGFYGPAPEAELLVRWIQHGIFQPRFSIHSTNFDNTVTEPWMFEEYLPIIKEAMQFRYQLVPYFYSLMERAHRTGLPIVEAFVSAFQDDVNSYDEDVNFMLGDGLLVANVVDKGQTEKSIYLPEGEVFYDYYSRKKYSGGQNISLEVDISSIPLFIKGGSIIPIAINKINDLHEDRVKDLKLIITPDKDTEFKLYEDDGTTYNYTKGDYLNTSINVEVGSKTIVRFKKEGNYKSPIENIILDVVKPEKSAYSVAIDDQMLPHILNNKEFAKASIGWRYNHDTKSVMIKYPNQRKNYEVIIDFIENDLIGM</sequence>
<comment type="caution">
    <text evidence="7">The sequence shown here is derived from an EMBL/GenBank/DDBJ whole genome shotgun (WGS) entry which is preliminary data.</text>
</comment>
<dbReference type="Pfam" id="PF17137">
    <property type="entry name" value="DUF5110"/>
    <property type="match status" value="1"/>
</dbReference>
<keyword evidence="2" id="KW-0378">Hydrolase</keyword>
<evidence type="ECO:0008006" key="9">
    <source>
        <dbReference type="Google" id="ProtNLM"/>
    </source>
</evidence>
<evidence type="ECO:0000259" key="4">
    <source>
        <dbReference type="Pfam" id="PF13802"/>
    </source>
</evidence>
<evidence type="ECO:0000313" key="8">
    <source>
        <dbReference type="Proteomes" id="UP000009875"/>
    </source>
</evidence>
<dbReference type="Gene3D" id="3.20.20.80">
    <property type="entry name" value="Glycosidases"/>
    <property type="match status" value="1"/>
</dbReference>
<feature type="domain" description="Glycosyl hydrolase family 31 C-terminal" evidence="6">
    <location>
        <begin position="598"/>
        <end position="685"/>
    </location>
</feature>
<dbReference type="Pfam" id="PF13802">
    <property type="entry name" value="Gal_mutarotas_2"/>
    <property type="match status" value="1"/>
</dbReference>
<dbReference type="RefSeq" id="WP_003777201.1">
    <property type="nucleotide sequence ID" value="NZ_JH992958.1"/>
</dbReference>
<evidence type="ECO:0000256" key="1">
    <source>
        <dbReference type="ARBA" id="ARBA00007806"/>
    </source>
</evidence>
<dbReference type="InterPro" id="IPR025887">
    <property type="entry name" value="Glyco_hydro_31_N_dom"/>
</dbReference>
<dbReference type="Gene3D" id="2.60.40.1760">
    <property type="entry name" value="glycosyl hydrolase (family 31)"/>
    <property type="match status" value="1"/>
</dbReference>
<evidence type="ECO:0000259" key="6">
    <source>
        <dbReference type="Pfam" id="PF21365"/>
    </source>
</evidence>
<dbReference type="PATRIC" id="fig|883081.3.peg.572"/>
<dbReference type="Gene3D" id="2.60.40.1180">
    <property type="entry name" value="Golgi alpha-mannosidase II"/>
    <property type="match status" value="2"/>
</dbReference>
<keyword evidence="8" id="KW-1185">Reference proteome</keyword>
<dbReference type="HOGENOM" id="CLU_000631_7_2_9"/>
<dbReference type="PANTHER" id="PTHR22762:SF165">
    <property type="entry name" value="PUTATIVE (AFU_ORTHOLOGUE AFUA_1G06560)-RELATED"/>
    <property type="match status" value="1"/>
</dbReference>
<dbReference type="InterPro" id="IPR013780">
    <property type="entry name" value="Glyco_hydro_b"/>
</dbReference>
<accession>K9ESJ6</accession>
<dbReference type="Pfam" id="PF01055">
    <property type="entry name" value="Glyco_hydro_31_2nd"/>
    <property type="match status" value="1"/>
</dbReference>
<dbReference type="InterPro" id="IPR017853">
    <property type="entry name" value="GH"/>
</dbReference>
<keyword evidence="2" id="KW-0326">Glycosidase</keyword>
<protein>
    <recommendedName>
        <fullName evidence="9">Glycoside hydrolase family 31 N-terminal domain-containing protein</fullName>
    </recommendedName>
</protein>
<gene>
    <name evidence="7" type="ORF">HMPREF9698_00574</name>
</gene>
<dbReference type="SUPFAM" id="SSF51445">
    <property type="entry name" value="(Trans)glycosidases"/>
    <property type="match status" value="1"/>
</dbReference>
<dbReference type="InterPro" id="IPR011013">
    <property type="entry name" value="Gal_mutarotase_sf_dom"/>
</dbReference>
<dbReference type="EMBL" id="AGXA01000013">
    <property type="protein sequence ID" value="EKU93897.1"/>
    <property type="molecule type" value="Genomic_DNA"/>
</dbReference>
<dbReference type="InterPro" id="IPR000322">
    <property type="entry name" value="Glyco_hydro_31_TIM"/>
</dbReference>
<dbReference type="STRING" id="883081.HMPREF9698_00574"/>
<evidence type="ECO:0000259" key="3">
    <source>
        <dbReference type="Pfam" id="PF01055"/>
    </source>
</evidence>
<dbReference type="SUPFAM" id="SSF51011">
    <property type="entry name" value="Glycosyl hydrolase domain"/>
    <property type="match status" value="1"/>
</dbReference>
<evidence type="ECO:0000259" key="5">
    <source>
        <dbReference type="Pfam" id="PF17137"/>
    </source>
</evidence>
<dbReference type="Pfam" id="PF21365">
    <property type="entry name" value="Glyco_hydro_31_3rd"/>
    <property type="match status" value="1"/>
</dbReference>
<dbReference type="AlphaFoldDB" id="K9ESJ6"/>
<feature type="domain" description="Glycoside hydrolase family 31 TIM barrel" evidence="3">
    <location>
        <begin position="257"/>
        <end position="590"/>
    </location>
</feature>
<reference evidence="7 8" key="1">
    <citation type="submission" date="2012-09" db="EMBL/GenBank/DDBJ databases">
        <title>The Genome Sequence of Alloiococcus otitis ATCC 51267.</title>
        <authorList>
            <consortium name="The Broad Institute Genome Sequencing Platform"/>
            <person name="Earl A."/>
            <person name="Ward D."/>
            <person name="Feldgarden M."/>
            <person name="Gevers D."/>
            <person name="Huys G."/>
            <person name="Walker B."/>
            <person name="Young S.K."/>
            <person name="Zeng Q."/>
            <person name="Gargeya S."/>
            <person name="Fitzgerald M."/>
            <person name="Haas B."/>
            <person name="Abouelleil A."/>
            <person name="Alvarado L."/>
            <person name="Arachchi H.M."/>
            <person name="Berlin A.M."/>
            <person name="Chapman S.B."/>
            <person name="Goldberg J."/>
            <person name="Griggs A."/>
            <person name="Gujja S."/>
            <person name="Hansen M."/>
            <person name="Howarth C."/>
            <person name="Imamovic A."/>
            <person name="Larimer J."/>
            <person name="McCowen C."/>
            <person name="Montmayeur A."/>
            <person name="Murphy C."/>
            <person name="Neiman D."/>
            <person name="Pearson M."/>
            <person name="Priest M."/>
            <person name="Roberts A."/>
            <person name="Saif S."/>
            <person name="Shea T."/>
            <person name="Sisk P."/>
            <person name="Sykes S."/>
            <person name="Wortman J."/>
            <person name="Nusbaum C."/>
            <person name="Birren B."/>
        </authorList>
    </citation>
    <scope>NUCLEOTIDE SEQUENCE [LARGE SCALE GENOMIC DNA]</scope>
    <source>
        <strain evidence="7 8">ATCC 51267</strain>
    </source>
</reference>
<dbReference type="GO" id="GO:0005975">
    <property type="term" value="P:carbohydrate metabolic process"/>
    <property type="evidence" value="ECO:0007669"/>
    <property type="project" value="InterPro"/>
</dbReference>
<feature type="domain" description="Glycoside hydrolase family 31 N-terminal" evidence="4">
    <location>
        <begin position="26"/>
        <end position="209"/>
    </location>
</feature>
<dbReference type="Proteomes" id="UP000009875">
    <property type="component" value="Unassembled WGS sequence"/>
</dbReference>
<dbReference type="eggNOG" id="COG1501">
    <property type="taxonomic scope" value="Bacteria"/>
</dbReference>
<evidence type="ECO:0000256" key="2">
    <source>
        <dbReference type="RuleBase" id="RU361185"/>
    </source>
</evidence>
<dbReference type="GO" id="GO:0004553">
    <property type="term" value="F:hydrolase activity, hydrolyzing O-glycosyl compounds"/>
    <property type="evidence" value="ECO:0007669"/>
    <property type="project" value="InterPro"/>
</dbReference>
<dbReference type="InterPro" id="IPR048395">
    <property type="entry name" value="Glyco_hydro_31_C"/>
</dbReference>
<organism evidence="7 8">
    <name type="scientific">Alloiococcus otitis ATCC 51267</name>
    <dbReference type="NCBI Taxonomy" id="883081"/>
    <lineage>
        <taxon>Bacteria</taxon>
        <taxon>Bacillati</taxon>
        <taxon>Bacillota</taxon>
        <taxon>Bacilli</taxon>
        <taxon>Lactobacillales</taxon>
        <taxon>Carnobacteriaceae</taxon>
        <taxon>Alloiococcus</taxon>
    </lineage>
</organism>
<dbReference type="PANTHER" id="PTHR22762">
    <property type="entry name" value="ALPHA-GLUCOSIDASE"/>
    <property type="match status" value="1"/>
</dbReference>
<comment type="similarity">
    <text evidence="1 2">Belongs to the glycosyl hydrolase 31 family.</text>
</comment>